<dbReference type="InterPro" id="IPR001179">
    <property type="entry name" value="PPIase_FKBP_dom"/>
</dbReference>
<proteinExistence type="inferred from homology"/>
<protein>
    <recommendedName>
        <fullName evidence="7">Peptidyl-prolyl cis-trans isomerase</fullName>
        <ecNumber evidence="7">5.2.1.8</ecNumber>
    </recommendedName>
</protein>
<evidence type="ECO:0000256" key="1">
    <source>
        <dbReference type="ARBA" id="ARBA00000971"/>
    </source>
</evidence>
<evidence type="ECO:0000256" key="3">
    <source>
        <dbReference type="ARBA" id="ARBA00023110"/>
    </source>
</evidence>
<dbReference type="EMBL" id="CP021455">
    <property type="protein sequence ID" value="ARU04016.1"/>
    <property type="molecule type" value="Genomic_DNA"/>
</dbReference>
<dbReference type="PANTHER" id="PTHR43811:SF19">
    <property type="entry name" value="39 KDA FK506-BINDING NUCLEAR PROTEIN"/>
    <property type="match status" value="1"/>
</dbReference>
<keyword evidence="4 6" id="KW-0413">Isomerase</keyword>
<dbReference type="PANTHER" id="PTHR43811">
    <property type="entry name" value="FKBP-TYPE PEPTIDYL-PROLYL CIS-TRANS ISOMERASE FKPA"/>
    <property type="match status" value="1"/>
</dbReference>
<dbReference type="OrthoDB" id="280278at2"/>
<evidence type="ECO:0000313" key="9">
    <source>
        <dbReference type="EMBL" id="ARU04016.1"/>
    </source>
</evidence>
<dbReference type="AlphaFoldDB" id="A0A1Y0EKB9"/>
<organism evidence="9 10">
    <name type="scientific">Comamonas serinivorans</name>
    <dbReference type="NCBI Taxonomy" id="1082851"/>
    <lineage>
        <taxon>Bacteria</taxon>
        <taxon>Pseudomonadati</taxon>
        <taxon>Pseudomonadota</taxon>
        <taxon>Betaproteobacteria</taxon>
        <taxon>Burkholderiales</taxon>
        <taxon>Comamonadaceae</taxon>
        <taxon>Comamonas</taxon>
    </lineage>
</organism>
<dbReference type="Proteomes" id="UP000196138">
    <property type="component" value="Chromosome"/>
</dbReference>
<dbReference type="SUPFAM" id="SSF54534">
    <property type="entry name" value="FKBP-like"/>
    <property type="match status" value="1"/>
</dbReference>
<evidence type="ECO:0000256" key="6">
    <source>
        <dbReference type="PROSITE-ProRule" id="PRU00277"/>
    </source>
</evidence>
<name>A0A1Y0EKB9_9BURK</name>
<dbReference type="EC" id="5.2.1.8" evidence="7"/>
<dbReference type="Gene3D" id="3.10.50.40">
    <property type="match status" value="1"/>
</dbReference>
<dbReference type="FunFam" id="3.10.50.40:FF:000006">
    <property type="entry name" value="Peptidyl-prolyl cis-trans isomerase"/>
    <property type="match status" value="1"/>
</dbReference>
<feature type="domain" description="PPIase FKBP-type" evidence="8">
    <location>
        <begin position="21"/>
        <end position="113"/>
    </location>
</feature>
<evidence type="ECO:0000256" key="7">
    <source>
        <dbReference type="RuleBase" id="RU003915"/>
    </source>
</evidence>
<comment type="function">
    <text evidence="5">PPIases accelerate the folding of proteins.</text>
</comment>
<comment type="similarity">
    <text evidence="2 7">Belongs to the FKBP-type PPIase family.</text>
</comment>
<dbReference type="Pfam" id="PF00254">
    <property type="entry name" value="FKBP_C"/>
    <property type="match status" value="1"/>
</dbReference>
<evidence type="ECO:0000256" key="4">
    <source>
        <dbReference type="ARBA" id="ARBA00023235"/>
    </source>
</evidence>
<evidence type="ECO:0000256" key="5">
    <source>
        <dbReference type="ARBA" id="ARBA00056164"/>
    </source>
</evidence>
<dbReference type="GO" id="GO:0003755">
    <property type="term" value="F:peptidyl-prolyl cis-trans isomerase activity"/>
    <property type="evidence" value="ECO:0007669"/>
    <property type="project" value="UniProtKB-UniRule"/>
</dbReference>
<sequence length="113" mass="11830">MTDALKIEDTVVGTGATAEAGQQVSVHYTGWLLENGAKGRKFDSSRDRNQPFAFGLGQGMVIRGWDQGVAGMKVGGQRTLTIPPELGYGAQGAGGVIPPNATLVFDVELLGVR</sequence>
<dbReference type="InterPro" id="IPR046357">
    <property type="entry name" value="PPIase_dom_sf"/>
</dbReference>
<dbReference type="PROSITE" id="PS50059">
    <property type="entry name" value="FKBP_PPIASE"/>
    <property type="match status" value="1"/>
</dbReference>
<dbReference type="KEGG" id="cser:CCO03_04405"/>
<dbReference type="RefSeq" id="WP_087277734.1">
    <property type="nucleotide sequence ID" value="NZ_CP021455.1"/>
</dbReference>
<keyword evidence="3 6" id="KW-0697">Rotamase</keyword>
<comment type="catalytic activity">
    <reaction evidence="1 6 7">
        <text>[protein]-peptidylproline (omega=180) = [protein]-peptidylproline (omega=0)</text>
        <dbReference type="Rhea" id="RHEA:16237"/>
        <dbReference type="Rhea" id="RHEA-COMP:10747"/>
        <dbReference type="Rhea" id="RHEA-COMP:10748"/>
        <dbReference type="ChEBI" id="CHEBI:83833"/>
        <dbReference type="ChEBI" id="CHEBI:83834"/>
        <dbReference type="EC" id="5.2.1.8"/>
    </reaction>
</comment>
<evidence type="ECO:0000313" key="10">
    <source>
        <dbReference type="Proteomes" id="UP000196138"/>
    </source>
</evidence>
<reference evidence="9 10" key="1">
    <citation type="submission" date="2017-05" db="EMBL/GenBank/DDBJ databases">
        <authorList>
            <person name="Song R."/>
            <person name="Chenine A.L."/>
            <person name="Ruprecht R.M."/>
        </authorList>
    </citation>
    <scope>NUCLEOTIDE SEQUENCE [LARGE SCALE GENOMIC DNA]</scope>
    <source>
        <strain evidence="9 10">DSM 26136</strain>
    </source>
</reference>
<keyword evidence="10" id="KW-1185">Reference proteome</keyword>
<evidence type="ECO:0000256" key="2">
    <source>
        <dbReference type="ARBA" id="ARBA00006577"/>
    </source>
</evidence>
<gene>
    <name evidence="9" type="ORF">CCO03_04405</name>
</gene>
<accession>A0A1Y0EKB9</accession>
<evidence type="ECO:0000259" key="8">
    <source>
        <dbReference type="PROSITE" id="PS50059"/>
    </source>
</evidence>